<dbReference type="OrthoDB" id="5818554at2759"/>
<dbReference type="PROSITE" id="PS00123">
    <property type="entry name" value="ALKALINE_PHOSPHATASE"/>
    <property type="match status" value="1"/>
</dbReference>
<feature type="binding site" evidence="9">
    <location>
        <position position="279"/>
    </location>
    <ligand>
        <name>Zn(2+)</name>
        <dbReference type="ChEBI" id="CHEBI:29105"/>
        <label>2</label>
    </ligand>
</feature>
<keyword evidence="3" id="KW-0597">Phosphoprotein</keyword>
<keyword evidence="12" id="KW-0732">Signal</keyword>
<evidence type="ECO:0000256" key="5">
    <source>
        <dbReference type="ARBA" id="ARBA00022801"/>
    </source>
</evidence>
<dbReference type="SUPFAM" id="SSF53649">
    <property type="entry name" value="Alkaline phosphatase-like"/>
    <property type="match status" value="1"/>
</dbReference>
<dbReference type="Pfam" id="PF00245">
    <property type="entry name" value="Alk_phosphatase"/>
    <property type="match status" value="2"/>
</dbReference>
<dbReference type="InterPro" id="IPR018299">
    <property type="entry name" value="Alkaline_phosphatase_AS"/>
</dbReference>
<dbReference type="AlphaFoldDB" id="A0A0D8XZG9"/>
<dbReference type="CDD" id="cd16012">
    <property type="entry name" value="ALP"/>
    <property type="match status" value="1"/>
</dbReference>
<dbReference type="EMBL" id="KN716221">
    <property type="protein sequence ID" value="KJH49860.1"/>
    <property type="molecule type" value="Genomic_DNA"/>
</dbReference>
<evidence type="ECO:0000256" key="11">
    <source>
        <dbReference type="RuleBase" id="RU003947"/>
    </source>
</evidence>
<evidence type="ECO:0000256" key="2">
    <source>
        <dbReference type="ARBA" id="ARBA00012647"/>
    </source>
</evidence>
<evidence type="ECO:0000313" key="14">
    <source>
        <dbReference type="Proteomes" id="UP000053766"/>
    </source>
</evidence>
<feature type="chain" id="PRO_5002336212" description="Alkaline phosphatase" evidence="12">
    <location>
        <begin position="18"/>
        <end position="339"/>
    </location>
</feature>
<dbReference type="PANTHER" id="PTHR11596:SF5">
    <property type="entry name" value="ALKALINE PHOSPHATASE"/>
    <property type="match status" value="1"/>
</dbReference>
<feature type="binding site" evidence="9">
    <location>
        <position position="316"/>
    </location>
    <ligand>
        <name>Zn(2+)</name>
        <dbReference type="ChEBI" id="CHEBI:29105"/>
        <label>2</label>
    </ligand>
</feature>
<evidence type="ECO:0000256" key="6">
    <source>
        <dbReference type="ARBA" id="ARBA00022833"/>
    </source>
</evidence>
<feature type="binding site" evidence="9">
    <location>
        <position position="67"/>
    </location>
    <ligand>
        <name>Zn(2+)</name>
        <dbReference type="ChEBI" id="CHEBI:29105"/>
        <label>2</label>
    </ligand>
</feature>
<comment type="catalytic activity">
    <reaction evidence="11">
        <text>a phosphate monoester + H2O = an alcohol + phosphate</text>
        <dbReference type="Rhea" id="RHEA:15017"/>
        <dbReference type="ChEBI" id="CHEBI:15377"/>
        <dbReference type="ChEBI" id="CHEBI:30879"/>
        <dbReference type="ChEBI" id="CHEBI:43474"/>
        <dbReference type="ChEBI" id="CHEBI:67140"/>
        <dbReference type="EC" id="3.1.3.1"/>
    </reaction>
</comment>
<evidence type="ECO:0000256" key="12">
    <source>
        <dbReference type="SAM" id="SignalP"/>
    </source>
</evidence>
<keyword evidence="4 9" id="KW-0479">Metal-binding</keyword>
<reference evidence="14" key="2">
    <citation type="journal article" date="2016" name="Sci. Rep.">
        <title>Dictyocaulus viviparus genome, variome and transcriptome elucidate lungworm biology and support future intervention.</title>
        <authorList>
            <person name="McNulty S.N."/>
            <person name="Strube C."/>
            <person name="Rosa B.A."/>
            <person name="Martin J.C."/>
            <person name="Tyagi R."/>
            <person name="Choi Y.J."/>
            <person name="Wang Q."/>
            <person name="Hallsworth Pepin K."/>
            <person name="Zhang X."/>
            <person name="Ozersky P."/>
            <person name="Wilson R.K."/>
            <person name="Sternberg P.W."/>
            <person name="Gasser R.B."/>
            <person name="Mitreva M."/>
        </authorList>
    </citation>
    <scope>NUCLEOTIDE SEQUENCE [LARGE SCALE GENOMIC DNA]</scope>
    <source>
        <strain evidence="14">HannoverDv2000</strain>
    </source>
</reference>
<dbReference type="PANTHER" id="PTHR11596">
    <property type="entry name" value="ALKALINE PHOSPHATASE"/>
    <property type="match status" value="1"/>
</dbReference>
<dbReference type="InterPro" id="IPR001952">
    <property type="entry name" value="Alkaline_phosphatase"/>
</dbReference>
<dbReference type="SMART" id="SM00098">
    <property type="entry name" value="alkPPc"/>
    <property type="match status" value="1"/>
</dbReference>
<dbReference type="Gene3D" id="3.40.720.10">
    <property type="entry name" value="Alkaline Phosphatase, subunit A"/>
    <property type="match status" value="2"/>
</dbReference>
<feature type="active site" description="Phosphoserine intermediate" evidence="8">
    <location>
        <position position="117"/>
    </location>
</feature>
<name>A0A0D8XZG9_DICVI</name>
<evidence type="ECO:0000256" key="4">
    <source>
        <dbReference type="ARBA" id="ARBA00022723"/>
    </source>
</evidence>
<evidence type="ECO:0000256" key="3">
    <source>
        <dbReference type="ARBA" id="ARBA00022553"/>
    </source>
</evidence>
<feature type="binding site" evidence="9">
    <location>
        <position position="270"/>
    </location>
    <ligand>
        <name>Mg(2+)</name>
        <dbReference type="ChEBI" id="CHEBI:18420"/>
    </ligand>
</feature>
<evidence type="ECO:0000256" key="1">
    <source>
        <dbReference type="ARBA" id="ARBA00005984"/>
    </source>
</evidence>
<dbReference type="GO" id="GO:0046872">
    <property type="term" value="F:metal ion binding"/>
    <property type="evidence" value="ECO:0007669"/>
    <property type="project" value="UniProtKB-KW"/>
</dbReference>
<feature type="binding site" evidence="9">
    <location>
        <position position="67"/>
    </location>
    <ligand>
        <name>Mg(2+)</name>
        <dbReference type="ChEBI" id="CHEBI:18420"/>
    </ligand>
</feature>
<organism evidence="13 14">
    <name type="scientific">Dictyocaulus viviparus</name>
    <name type="common">Bovine lungworm</name>
    <dbReference type="NCBI Taxonomy" id="29172"/>
    <lineage>
        <taxon>Eukaryota</taxon>
        <taxon>Metazoa</taxon>
        <taxon>Ecdysozoa</taxon>
        <taxon>Nematoda</taxon>
        <taxon>Chromadorea</taxon>
        <taxon>Rhabditida</taxon>
        <taxon>Rhabditina</taxon>
        <taxon>Rhabditomorpha</taxon>
        <taxon>Strongyloidea</taxon>
        <taxon>Metastrongylidae</taxon>
        <taxon>Dictyocaulus</taxon>
    </lineage>
</organism>
<evidence type="ECO:0000256" key="10">
    <source>
        <dbReference type="RuleBase" id="RU003946"/>
    </source>
</evidence>
<dbReference type="Proteomes" id="UP000053766">
    <property type="component" value="Unassembled WGS sequence"/>
</dbReference>
<feature type="binding site" evidence="9">
    <location>
        <position position="275"/>
    </location>
    <ligand>
        <name>Zn(2+)</name>
        <dbReference type="ChEBI" id="CHEBI:29105"/>
        <label>2</label>
    </ligand>
</feature>
<evidence type="ECO:0000256" key="9">
    <source>
        <dbReference type="PIRSR" id="PIRSR601952-2"/>
    </source>
</evidence>
<keyword evidence="5 11" id="KW-0378">Hydrolase</keyword>
<comment type="similarity">
    <text evidence="1 10">Belongs to the alkaline phosphatase family.</text>
</comment>
<proteinExistence type="inferred from homology"/>
<keyword evidence="7 9" id="KW-0460">Magnesium</keyword>
<sequence>MLIYVLYFLSLQQLSIAVQSSSDNRNNPYDIQFWNSIAKAHIDRKLQLNKHLTREVRPKNVVLFIGDGMGIAAVTSARINKNQKTGSLYLNEPLYFENFQSTGLVKTSSSNNHVTDSAAGATALFTGWKGVDRNFEFDGVTTEGEFKCTHDIAKQLLHYPASEFKVMMGGGREYLMEKSRNGLRDDGLNIDLNWQSLPGNRKVLRNILDFEEFSSASDEKLLGVFSPSHFPFYLEEHLAGVKTVPRLWEMTSKAIEHLQNGQNGYFLVVEGGMIDTAEHENMMHMTFEEIYEFEKAIKKAREMTDMNETLIIVTADHGHALTLPGYLHSNETIFGRLPN</sequence>
<comment type="cofactor">
    <cofactor evidence="9">
        <name>Mg(2+)</name>
        <dbReference type="ChEBI" id="CHEBI:18420"/>
    </cofactor>
    <text evidence="9">Binds 1 Mg(2+) ion.</text>
</comment>
<evidence type="ECO:0000256" key="7">
    <source>
        <dbReference type="ARBA" id="ARBA00022842"/>
    </source>
</evidence>
<feature type="binding site" evidence="9">
    <location>
        <position position="317"/>
    </location>
    <ligand>
        <name>Zn(2+)</name>
        <dbReference type="ChEBI" id="CHEBI:29105"/>
        <label>2</label>
    </ligand>
</feature>
<accession>A0A0D8XZG9</accession>
<keyword evidence="6 9" id="KW-0862">Zinc</keyword>
<dbReference type="GO" id="GO:0004035">
    <property type="term" value="F:alkaline phosphatase activity"/>
    <property type="evidence" value="ECO:0007669"/>
    <property type="project" value="UniProtKB-EC"/>
</dbReference>
<reference evidence="13 14" key="1">
    <citation type="submission" date="2013-11" db="EMBL/GenBank/DDBJ databases">
        <title>Draft genome of the bovine lungworm Dictyocaulus viviparus.</title>
        <authorList>
            <person name="Mitreva M."/>
        </authorList>
    </citation>
    <scope>NUCLEOTIDE SEQUENCE [LARGE SCALE GENOMIC DNA]</scope>
    <source>
        <strain evidence="13 14">HannoverDv2000</strain>
    </source>
</reference>
<comment type="cofactor">
    <cofactor evidence="9">
        <name>Zn(2+)</name>
        <dbReference type="ChEBI" id="CHEBI:29105"/>
    </cofactor>
    <text evidence="9">Binds 2 Zn(2+) ions.</text>
</comment>
<dbReference type="STRING" id="29172.A0A0D8XZG9"/>
<dbReference type="PRINTS" id="PR00113">
    <property type="entry name" value="ALKPHPHTASE"/>
</dbReference>
<dbReference type="EC" id="3.1.3.1" evidence="2 11"/>
<protein>
    <recommendedName>
        <fullName evidence="2 11">Alkaline phosphatase</fullName>
        <ecNumber evidence="2 11">3.1.3.1</ecNumber>
    </recommendedName>
</protein>
<evidence type="ECO:0000313" key="13">
    <source>
        <dbReference type="EMBL" id="KJH49860.1"/>
    </source>
</evidence>
<dbReference type="InterPro" id="IPR017850">
    <property type="entry name" value="Alkaline_phosphatase_core_sf"/>
</dbReference>
<evidence type="ECO:0000256" key="8">
    <source>
        <dbReference type="PIRSR" id="PIRSR601952-1"/>
    </source>
</evidence>
<keyword evidence="14" id="KW-1185">Reference proteome</keyword>
<gene>
    <name evidence="13" type="ORF">DICVIV_03971</name>
</gene>
<feature type="signal peptide" evidence="12">
    <location>
        <begin position="1"/>
        <end position="17"/>
    </location>
</feature>